<gene>
    <name evidence="2" type="ORF">AMP9_4074</name>
</gene>
<dbReference type="PANTHER" id="PTHR41521:SF4">
    <property type="entry name" value="BLR0684 PROTEIN"/>
    <property type="match status" value="1"/>
</dbReference>
<dbReference type="PANTHER" id="PTHR41521">
    <property type="match status" value="1"/>
</dbReference>
<accession>A0A484PBC5</accession>
<dbReference type="Pfam" id="PF07045">
    <property type="entry name" value="DUF1330"/>
    <property type="match status" value="1"/>
</dbReference>
<sequence>MAKPTPKGYWIANSDISDLDGVWLYRDANREVMTHYGAKFLVMHGQQQVPEGTSRSSQTLVEFPSYQAAVDCYNHPDYQKAAELRQRVAVSSMVIVEGYIGPQDF</sequence>
<feature type="domain" description="DUF1330" evidence="1">
    <location>
        <begin position="7"/>
        <end position="99"/>
    </location>
</feature>
<evidence type="ECO:0000259" key="1">
    <source>
        <dbReference type="Pfam" id="PF07045"/>
    </source>
</evidence>
<dbReference type="SUPFAM" id="SSF54909">
    <property type="entry name" value="Dimeric alpha+beta barrel"/>
    <property type="match status" value="1"/>
</dbReference>
<dbReference type="InterPro" id="IPR010753">
    <property type="entry name" value="DUF1330"/>
</dbReference>
<dbReference type="EMBL" id="CAADHY010000015">
    <property type="protein sequence ID" value="VFR21747.1"/>
    <property type="molecule type" value="Genomic_DNA"/>
</dbReference>
<name>A0A484PBC5_9ZZZZ</name>
<reference evidence="2" key="1">
    <citation type="submission" date="2019-03" db="EMBL/GenBank/DDBJ databases">
        <authorList>
            <person name="Danneels B."/>
        </authorList>
    </citation>
    <scope>NUCLEOTIDE SEQUENCE</scope>
</reference>
<dbReference type="InterPro" id="IPR011008">
    <property type="entry name" value="Dimeric_a/b-barrel"/>
</dbReference>
<protein>
    <recommendedName>
        <fullName evidence="1">DUF1330 domain-containing protein</fullName>
    </recommendedName>
</protein>
<dbReference type="AlphaFoldDB" id="A0A484PBC5"/>
<dbReference type="Gene3D" id="3.30.70.100">
    <property type="match status" value="1"/>
</dbReference>
<proteinExistence type="predicted"/>
<organism evidence="2">
    <name type="scientific">plant metagenome</name>
    <dbReference type="NCBI Taxonomy" id="1297885"/>
    <lineage>
        <taxon>unclassified sequences</taxon>
        <taxon>metagenomes</taxon>
        <taxon>organismal metagenomes</taxon>
    </lineage>
</organism>
<evidence type="ECO:0000313" key="2">
    <source>
        <dbReference type="EMBL" id="VFR21747.1"/>
    </source>
</evidence>